<comment type="similarity">
    <text evidence="1">Belongs to the glycosyl hydrolase 32 family.</text>
</comment>
<keyword evidence="6" id="KW-1185">Reference proteome</keyword>
<dbReference type="SUPFAM" id="SSF75005">
    <property type="entry name" value="Arabinanase/levansucrase/invertase"/>
    <property type="match status" value="1"/>
</dbReference>
<dbReference type="PANTHER" id="PTHR31953">
    <property type="entry name" value="BETA-FRUCTOFURANOSIDASE, INSOLUBLE ISOENZYME CWINV1-RELATED"/>
    <property type="match status" value="1"/>
</dbReference>
<proteinExistence type="inferred from homology"/>
<evidence type="ECO:0000259" key="4">
    <source>
        <dbReference type="Pfam" id="PF00251"/>
    </source>
</evidence>
<dbReference type="AlphaFoldDB" id="A0A5C7GNR9"/>
<dbReference type="Pfam" id="PF00251">
    <property type="entry name" value="Glyco_hydro_32N"/>
    <property type="match status" value="1"/>
</dbReference>
<evidence type="ECO:0000313" key="6">
    <source>
        <dbReference type="Proteomes" id="UP000323000"/>
    </source>
</evidence>
<feature type="domain" description="Glycosyl hydrolase family 32 N-terminal" evidence="4">
    <location>
        <begin position="11"/>
        <end position="75"/>
    </location>
</feature>
<protein>
    <recommendedName>
        <fullName evidence="4">Glycosyl hydrolase family 32 N-terminal domain-containing protein</fullName>
    </recommendedName>
</protein>
<keyword evidence="2" id="KW-0378">Hydrolase</keyword>
<dbReference type="EMBL" id="VAHF01000129">
    <property type="protein sequence ID" value="TXG46444.1"/>
    <property type="molecule type" value="Genomic_DNA"/>
</dbReference>
<organism evidence="5 6">
    <name type="scientific">Acer yangbiense</name>
    <dbReference type="NCBI Taxonomy" id="1000413"/>
    <lineage>
        <taxon>Eukaryota</taxon>
        <taxon>Viridiplantae</taxon>
        <taxon>Streptophyta</taxon>
        <taxon>Embryophyta</taxon>
        <taxon>Tracheophyta</taxon>
        <taxon>Spermatophyta</taxon>
        <taxon>Magnoliopsida</taxon>
        <taxon>eudicotyledons</taxon>
        <taxon>Gunneridae</taxon>
        <taxon>Pentapetalae</taxon>
        <taxon>rosids</taxon>
        <taxon>malvids</taxon>
        <taxon>Sapindales</taxon>
        <taxon>Sapindaceae</taxon>
        <taxon>Hippocastanoideae</taxon>
        <taxon>Acereae</taxon>
        <taxon>Acer</taxon>
    </lineage>
</organism>
<comment type="caution">
    <text evidence="5">The sequence shown here is derived from an EMBL/GenBank/DDBJ whole genome shotgun (WGS) entry which is preliminary data.</text>
</comment>
<dbReference type="InterPro" id="IPR013148">
    <property type="entry name" value="Glyco_hydro_32_N"/>
</dbReference>
<accession>A0A5C7GNR9</accession>
<evidence type="ECO:0000256" key="3">
    <source>
        <dbReference type="ARBA" id="ARBA00023295"/>
    </source>
</evidence>
<dbReference type="Gene3D" id="2.60.120.560">
    <property type="entry name" value="Exo-inulinase, domain 1"/>
    <property type="match status" value="1"/>
</dbReference>
<dbReference type="GO" id="GO:0004553">
    <property type="term" value="F:hydrolase activity, hydrolyzing O-glycosyl compounds"/>
    <property type="evidence" value="ECO:0007669"/>
    <property type="project" value="InterPro"/>
</dbReference>
<evidence type="ECO:0000256" key="2">
    <source>
        <dbReference type="ARBA" id="ARBA00022801"/>
    </source>
</evidence>
<dbReference type="InterPro" id="IPR013320">
    <property type="entry name" value="ConA-like_dom_sf"/>
</dbReference>
<sequence>MEESLGGVPGLRYDYGKFYASKTFFDSDKNRRILWGWVNESSSVDDDIKKGWSGLQAIPRRLWLDKSGKHLVQWPVVELESLRVKRVHQPSKFLEAASVLEISGVTAAQDQSRSSLNDMNDKTSYGAFLNVTCSEKLSLRSLIDHSIVESFV</sequence>
<reference evidence="6" key="1">
    <citation type="journal article" date="2019" name="Gigascience">
        <title>De novo genome assembly of the endangered Acer yangbiense, a plant species with extremely small populations endemic to Yunnan Province, China.</title>
        <authorList>
            <person name="Yang J."/>
            <person name="Wariss H.M."/>
            <person name="Tao L."/>
            <person name="Zhang R."/>
            <person name="Yun Q."/>
            <person name="Hollingsworth P."/>
            <person name="Dao Z."/>
            <person name="Luo G."/>
            <person name="Guo H."/>
            <person name="Ma Y."/>
            <person name="Sun W."/>
        </authorList>
    </citation>
    <scope>NUCLEOTIDE SEQUENCE [LARGE SCALE GENOMIC DNA]</scope>
    <source>
        <strain evidence="6">cv. Malutang</strain>
    </source>
</reference>
<dbReference type="SMART" id="SM00640">
    <property type="entry name" value="Glyco_32"/>
    <property type="match status" value="1"/>
</dbReference>
<gene>
    <name evidence="5" type="ORF">EZV62_028053</name>
</gene>
<dbReference type="InterPro" id="IPR023296">
    <property type="entry name" value="Glyco_hydro_beta-prop_sf"/>
</dbReference>
<keyword evidence="3" id="KW-0326">Glycosidase</keyword>
<dbReference type="OrthoDB" id="202537at2759"/>
<name>A0A5C7GNR9_9ROSI</name>
<evidence type="ECO:0000256" key="1">
    <source>
        <dbReference type="ARBA" id="ARBA00009902"/>
    </source>
</evidence>
<dbReference type="InterPro" id="IPR001362">
    <property type="entry name" value="Glyco_hydro_32"/>
</dbReference>
<dbReference type="SUPFAM" id="SSF49899">
    <property type="entry name" value="Concanavalin A-like lectins/glucanases"/>
    <property type="match status" value="1"/>
</dbReference>
<dbReference type="InterPro" id="IPR050551">
    <property type="entry name" value="Fructan_Metab_Enzymes"/>
</dbReference>
<evidence type="ECO:0000313" key="5">
    <source>
        <dbReference type="EMBL" id="TXG46444.1"/>
    </source>
</evidence>
<dbReference type="Proteomes" id="UP000323000">
    <property type="component" value="Unassembled WGS sequence"/>
</dbReference>
<dbReference type="GO" id="GO:0005975">
    <property type="term" value="P:carbohydrate metabolic process"/>
    <property type="evidence" value="ECO:0007669"/>
    <property type="project" value="InterPro"/>
</dbReference>
<dbReference type="Gene3D" id="2.115.10.20">
    <property type="entry name" value="Glycosyl hydrolase domain, family 43"/>
    <property type="match status" value="1"/>
</dbReference>